<sequence length="422" mass="45432">MDSPRAAKRWPEERQLAFINAHASRLVASGIGLDPSNYDTLQPTQVQLQHRPGAGISALYALRDGSGHIGLTTEELPAPAPDSDGTLPYTQLHVPGYEVAPQGFDELVVSVWRHPRDPKLPGLAAAAVPERAEVAFGAGDRLTHLETVAYRPLRRAVLRATFAQTEPELTERAIYLKVMRPDLADELVERSRLLAGAGLPVPDVLAHQEDGVAAFRELSGASLSRLIMHDGGTSLDPAELVALLDKMPAAVLDLPHRPAWADRVDRYASAARTALPEAAYRIDELERGVRDALDAADRGPLVPTHGDFYEANLLMDENRLVGLLDVDNVGPGRRADDLACLLGHVAVLPAVDPRYVHINEALDHFGSVFERGCDPRALWGSAAGVGVSLIAGARVPGQVDEWVPAAMGRLEAAERLLARVPG</sequence>
<dbReference type="EMBL" id="SHLA01000001">
    <property type="protein sequence ID" value="RZU60903.1"/>
    <property type="molecule type" value="Genomic_DNA"/>
</dbReference>
<dbReference type="AlphaFoldDB" id="A0A4Q8ABJ0"/>
<evidence type="ECO:0000313" key="3">
    <source>
        <dbReference type="Proteomes" id="UP000292685"/>
    </source>
</evidence>
<dbReference type="OrthoDB" id="3837844at2"/>
<dbReference type="SUPFAM" id="SSF56112">
    <property type="entry name" value="Protein kinase-like (PK-like)"/>
    <property type="match status" value="1"/>
</dbReference>
<name>A0A4Q8ABJ0_9MICC</name>
<protein>
    <submittedName>
        <fullName evidence="2">Phosphotransferase family enzyme</fullName>
    </submittedName>
</protein>
<evidence type="ECO:0000313" key="2">
    <source>
        <dbReference type="EMBL" id="RZU60903.1"/>
    </source>
</evidence>
<dbReference type="Gene3D" id="3.90.1200.10">
    <property type="match status" value="1"/>
</dbReference>
<dbReference type="RefSeq" id="WP_130449041.1">
    <property type="nucleotide sequence ID" value="NZ_SHLA01000001.1"/>
</dbReference>
<organism evidence="2 3">
    <name type="scientific">Zhihengliuella halotolerans</name>
    <dbReference type="NCBI Taxonomy" id="370736"/>
    <lineage>
        <taxon>Bacteria</taxon>
        <taxon>Bacillati</taxon>
        <taxon>Actinomycetota</taxon>
        <taxon>Actinomycetes</taxon>
        <taxon>Micrococcales</taxon>
        <taxon>Micrococcaceae</taxon>
        <taxon>Zhihengliuella</taxon>
    </lineage>
</organism>
<keyword evidence="3" id="KW-1185">Reference proteome</keyword>
<dbReference type="InterPro" id="IPR002575">
    <property type="entry name" value="Aminoglycoside_PTrfase"/>
</dbReference>
<proteinExistence type="predicted"/>
<keyword evidence="2" id="KW-0808">Transferase</keyword>
<gene>
    <name evidence="2" type="ORF">EV380_0454</name>
</gene>
<dbReference type="GO" id="GO:0016740">
    <property type="term" value="F:transferase activity"/>
    <property type="evidence" value="ECO:0007669"/>
    <property type="project" value="UniProtKB-KW"/>
</dbReference>
<evidence type="ECO:0000259" key="1">
    <source>
        <dbReference type="Pfam" id="PF01636"/>
    </source>
</evidence>
<accession>A0A4Q8ABJ0</accession>
<feature type="domain" description="Aminoglycoside phosphotransferase" evidence="1">
    <location>
        <begin position="176"/>
        <end position="357"/>
    </location>
</feature>
<dbReference type="Proteomes" id="UP000292685">
    <property type="component" value="Unassembled WGS sequence"/>
</dbReference>
<dbReference type="InterPro" id="IPR011009">
    <property type="entry name" value="Kinase-like_dom_sf"/>
</dbReference>
<dbReference type="Pfam" id="PF01636">
    <property type="entry name" value="APH"/>
    <property type="match status" value="1"/>
</dbReference>
<reference evidence="2 3" key="1">
    <citation type="submission" date="2019-02" db="EMBL/GenBank/DDBJ databases">
        <title>Sequencing the genomes of 1000 actinobacteria strains.</title>
        <authorList>
            <person name="Klenk H.-P."/>
        </authorList>
    </citation>
    <scope>NUCLEOTIDE SEQUENCE [LARGE SCALE GENOMIC DNA]</scope>
    <source>
        <strain evidence="2 3">DSM 17364</strain>
    </source>
</reference>
<comment type="caution">
    <text evidence="2">The sequence shown here is derived from an EMBL/GenBank/DDBJ whole genome shotgun (WGS) entry which is preliminary data.</text>
</comment>